<dbReference type="Proteomes" id="UP000232227">
    <property type="component" value="Chromosome"/>
</dbReference>
<evidence type="ECO:0000256" key="4">
    <source>
        <dbReference type="ARBA" id="ARBA00023136"/>
    </source>
</evidence>
<keyword evidence="4" id="KW-0472">Membrane</keyword>
<evidence type="ECO:0000256" key="2">
    <source>
        <dbReference type="ARBA" id="ARBA00022692"/>
    </source>
</evidence>
<dbReference type="NCBIfam" id="TIGR01528">
    <property type="entry name" value="NMN_trans_PnuC"/>
    <property type="match status" value="1"/>
</dbReference>
<evidence type="ECO:0000256" key="3">
    <source>
        <dbReference type="ARBA" id="ARBA00022989"/>
    </source>
</evidence>
<keyword evidence="3" id="KW-1133">Transmembrane helix</keyword>
<organism evidence="5 6">
    <name type="scientific">Mesoplasma lactucae ATCC 49193</name>
    <dbReference type="NCBI Taxonomy" id="81460"/>
    <lineage>
        <taxon>Bacteria</taxon>
        <taxon>Bacillati</taxon>
        <taxon>Mycoplasmatota</taxon>
        <taxon>Mollicutes</taxon>
        <taxon>Entomoplasmatales</taxon>
        <taxon>Entomoplasmataceae</taxon>
        <taxon>Mesoplasma</taxon>
    </lineage>
</organism>
<evidence type="ECO:0000256" key="1">
    <source>
        <dbReference type="ARBA" id="ARBA00004141"/>
    </source>
</evidence>
<evidence type="ECO:0000313" key="5">
    <source>
        <dbReference type="EMBL" id="ATG97225.1"/>
    </source>
</evidence>
<dbReference type="KEGG" id="mlac:CP520_00400"/>
<gene>
    <name evidence="5" type="ORF">CP520_00400</name>
</gene>
<keyword evidence="6" id="KW-1185">Reference proteome</keyword>
<proteinExistence type="predicted"/>
<dbReference type="Pfam" id="PF04973">
    <property type="entry name" value="NMN_transporter"/>
    <property type="match status" value="1"/>
</dbReference>
<comment type="subcellular location">
    <subcellularLocation>
        <location evidence="1">Membrane</location>
        <topology evidence="1">Multi-pass membrane protein</topology>
    </subcellularLocation>
</comment>
<name>A0A291IQM1_9MOLU</name>
<dbReference type="AlphaFoldDB" id="A0A291IQM1"/>
<dbReference type="GO" id="GO:0016020">
    <property type="term" value="C:membrane"/>
    <property type="evidence" value="ECO:0007669"/>
    <property type="project" value="UniProtKB-SubCell"/>
</dbReference>
<accession>A0A291IQM1</accession>
<dbReference type="EMBL" id="CP023668">
    <property type="protein sequence ID" value="ATG97225.1"/>
    <property type="molecule type" value="Genomic_DNA"/>
</dbReference>
<dbReference type="OrthoDB" id="388122at2"/>
<dbReference type="RefSeq" id="WP_096862513.1">
    <property type="nucleotide sequence ID" value="NZ_CP023668.1"/>
</dbReference>
<sequence>MTKTQTKSVKNSDDNQNGNSQVFKTKMKNFLGVRTIGSDLKSLPKGFKYFIAIAIVVIIVFNFVSVTNNEGTVFLPLQKYRGVLDGNTPSLFGDSKSAATAVAILYSFNGVAAFSGVLMVALINFNKASQYFWQMVNALFFGMFALSVGFVGDLLMNAILLLFAPVGWYLFEVAGFGNRKQDAKGWKFNLAFYSILILLAFIVIMFWYWALPGATKDLFPKGEGWYTNWPDGNHKGKTIQILDGMTNGLNTVGFGMQMANLNQQFYVWFCVNILKILQFSGLAGKSTLNVNMLIEFGVWFALSLTGLWNRNLKKVIMPLFDKKTK</sequence>
<keyword evidence="2" id="KW-0812">Transmembrane</keyword>
<reference evidence="5 6" key="1">
    <citation type="submission" date="2017-09" db="EMBL/GenBank/DDBJ databases">
        <title>SPAdes assembly of the Mesoplasma lactucae genome.</title>
        <authorList>
            <person name="Knight T.F."/>
            <person name="Rubinstein R."/>
            <person name="Citino T."/>
        </authorList>
    </citation>
    <scope>NUCLEOTIDE SEQUENCE [LARGE SCALE GENOMIC DNA]</scope>
    <source>
        <strain evidence="5 6">831-C4</strain>
    </source>
</reference>
<dbReference type="GO" id="GO:0034257">
    <property type="term" value="F:nicotinamide riboside transmembrane transporter activity"/>
    <property type="evidence" value="ECO:0007669"/>
    <property type="project" value="InterPro"/>
</dbReference>
<protein>
    <submittedName>
        <fullName evidence="5">Uncharacterized protein</fullName>
    </submittedName>
</protein>
<dbReference type="InterPro" id="IPR006419">
    <property type="entry name" value="NMN_transpt_PnuC"/>
</dbReference>
<evidence type="ECO:0000313" key="6">
    <source>
        <dbReference type="Proteomes" id="UP000232227"/>
    </source>
</evidence>